<dbReference type="RefSeq" id="WP_101335151.1">
    <property type="nucleotide sequence ID" value="NZ_PJNI01000013.1"/>
</dbReference>
<dbReference type="Pfam" id="PF00701">
    <property type="entry name" value="DHDPS"/>
    <property type="match status" value="1"/>
</dbReference>
<dbReference type="Proteomes" id="UP000236654">
    <property type="component" value="Unassembled WGS sequence"/>
</dbReference>
<evidence type="ECO:0000256" key="9">
    <source>
        <dbReference type="ARBA" id="ARBA00023239"/>
    </source>
</evidence>
<comment type="similarity">
    <text evidence="3 12 13">Belongs to the DapA family.</text>
</comment>
<dbReference type="PANTHER" id="PTHR12128">
    <property type="entry name" value="DIHYDRODIPICOLINATE SYNTHASE"/>
    <property type="match status" value="1"/>
</dbReference>
<dbReference type="Gene3D" id="3.20.20.70">
    <property type="entry name" value="Aldolase class I"/>
    <property type="match status" value="1"/>
</dbReference>
<dbReference type="GO" id="GO:0019877">
    <property type="term" value="P:diaminopimelate biosynthetic process"/>
    <property type="evidence" value="ECO:0007669"/>
    <property type="project" value="UniProtKB-UniRule"/>
</dbReference>
<dbReference type="AlphaFoldDB" id="A0A2I0R0I9"/>
<dbReference type="GO" id="GO:0005829">
    <property type="term" value="C:cytosol"/>
    <property type="evidence" value="ECO:0007669"/>
    <property type="project" value="TreeGrafter"/>
</dbReference>
<evidence type="ECO:0000256" key="8">
    <source>
        <dbReference type="ARBA" id="ARBA00023154"/>
    </source>
</evidence>
<keyword evidence="17" id="KW-1185">Reference proteome</keyword>
<dbReference type="NCBIfam" id="TIGR00674">
    <property type="entry name" value="dapA"/>
    <property type="match status" value="1"/>
</dbReference>
<evidence type="ECO:0000256" key="6">
    <source>
        <dbReference type="ARBA" id="ARBA00022605"/>
    </source>
</evidence>
<dbReference type="InterPro" id="IPR020625">
    <property type="entry name" value="Schiff_base-form_aldolases_AS"/>
</dbReference>
<evidence type="ECO:0000256" key="2">
    <source>
        <dbReference type="ARBA" id="ARBA00005120"/>
    </source>
</evidence>
<comment type="subcellular location">
    <subcellularLocation>
        <location evidence="12">Cytoplasm</location>
    </subcellularLocation>
</comment>
<dbReference type="EC" id="4.3.3.7" evidence="4 12"/>
<evidence type="ECO:0000256" key="14">
    <source>
        <dbReference type="PIRSR" id="PIRSR001365-1"/>
    </source>
</evidence>
<protein>
    <recommendedName>
        <fullName evidence="4 12">4-hydroxy-tetrahydrodipicolinate synthase</fullName>
        <shortName evidence="12">HTPA synthase</shortName>
        <ecNumber evidence="4 12">4.3.3.7</ecNumber>
    </recommendedName>
</protein>
<reference evidence="16 17" key="1">
    <citation type="submission" date="2017-12" db="EMBL/GenBank/DDBJ databases">
        <title>The draft genome sequence of Brumimicrobium saltpan LHR20.</title>
        <authorList>
            <person name="Do Z.-J."/>
            <person name="Luo H.-R."/>
        </authorList>
    </citation>
    <scope>NUCLEOTIDE SEQUENCE [LARGE SCALE GENOMIC DNA]</scope>
    <source>
        <strain evidence="16 17">LHR20</strain>
    </source>
</reference>
<evidence type="ECO:0000256" key="12">
    <source>
        <dbReference type="HAMAP-Rule" id="MF_00418"/>
    </source>
</evidence>
<evidence type="ECO:0000313" key="16">
    <source>
        <dbReference type="EMBL" id="PKR80093.1"/>
    </source>
</evidence>
<feature type="binding site" evidence="12 15">
    <location>
        <position position="204"/>
    </location>
    <ligand>
        <name>pyruvate</name>
        <dbReference type="ChEBI" id="CHEBI:15361"/>
    </ligand>
</feature>
<evidence type="ECO:0000256" key="5">
    <source>
        <dbReference type="ARBA" id="ARBA00022490"/>
    </source>
</evidence>
<name>A0A2I0R0I9_9FLAO</name>
<dbReference type="InterPro" id="IPR005263">
    <property type="entry name" value="DapA"/>
</dbReference>
<feature type="binding site" evidence="12 15">
    <location>
        <position position="46"/>
    </location>
    <ligand>
        <name>pyruvate</name>
        <dbReference type="ChEBI" id="CHEBI:15361"/>
    </ligand>
</feature>
<gene>
    <name evidence="12" type="primary">dapA</name>
    <name evidence="16" type="ORF">CW751_11345</name>
</gene>
<evidence type="ECO:0000256" key="13">
    <source>
        <dbReference type="PIRNR" id="PIRNR001365"/>
    </source>
</evidence>
<accession>A0A2I0R0I9</accession>
<evidence type="ECO:0000313" key="17">
    <source>
        <dbReference type="Proteomes" id="UP000236654"/>
    </source>
</evidence>
<dbReference type="CDD" id="cd00950">
    <property type="entry name" value="DHDPS"/>
    <property type="match status" value="1"/>
</dbReference>
<dbReference type="PRINTS" id="PR00146">
    <property type="entry name" value="DHPICSNTHASE"/>
</dbReference>
<evidence type="ECO:0000256" key="4">
    <source>
        <dbReference type="ARBA" id="ARBA00012086"/>
    </source>
</evidence>
<comment type="function">
    <text evidence="1 12">Catalyzes the condensation of (S)-aspartate-beta-semialdehyde [(S)-ASA] and pyruvate to 4-hydroxy-tetrahydrodipicolinate (HTPA).</text>
</comment>
<dbReference type="InterPro" id="IPR002220">
    <property type="entry name" value="DapA-like"/>
</dbReference>
<feature type="active site" description="Proton donor/acceptor" evidence="12 14">
    <location>
        <position position="134"/>
    </location>
</feature>
<keyword evidence="5 12" id="KW-0963">Cytoplasm</keyword>
<feature type="site" description="Part of a proton relay during catalysis" evidence="12">
    <location>
        <position position="108"/>
    </location>
</feature>
<dbReference type="GO" id="GO:0009089">
    <property type="term" value="P:lysine biosynthetic process via diaminopimelate"/>
    <property type="evidence" value="ECO:0007669"/>
    <property type="project" value="UniProtKB-UniRule"/>
</dbReference>
<evidence type="ECO:0000256" key="10">
    <source>
        <dbReference type="ARBA" id="ARBA00023270"/>
    </source>
</evidence>
<dbReference type="UniPathway" id="UPA00034">
    <property type="reaction ID" value="UER00017"/>
</dbReference>
<comment type="caution">
    <text evidence="16">The sequence shown here is derived from an EMBL/GenBank/DDBJ whole genome shotgun (WGS) entry which is preliminary data.</text>
</comment>
<comment type="pathway">
    <text evidence="2 12">Amino-acid biosynthesis; L-lysine biosynthesis via DAP pathway; (S)-tetrahydrodipicolinate from L-aspartate: step 3/4.</text>
</comment>
<dbReference type="SUPFAM" id="SSF51569">
    <property type="entry name" value="Aldolase"/>
    <property type="match status" value="1"/>
</dbReference>
<evidence type="ECO:0000256" key="15">
    <source>
        <dbReference type="PIRSR" id="PIRSR001365-2"/>
    </source>
</evidence>
<dbReference type="PANTHER" id="PTHR12128:SF66">
    <property type="entry name" value="4-HYDROXY-2-OXOGLUTARATE ALDOLASE, MITOCHONDRIAL"/>
    <property type="match status" value="1"/>
</dbReference>
<keyword evidence="9 12" id="KW-0456">Lyase</keyword>
<sequence length="295" mass="31817">MEIKGTGVALVTPFKKDGSVDVDNLRKLVKYHIINNVDFLVVQGTTGETATLNNQEKEQVLNTVVEEVNGEIPIVLGLADNNTAALVESISGFNHKGIDAFLSASPHYNKPSQRGIVAHFKAIAEVAQKPIILYNVPGRTGSNMSVTTILELAQINNIIGVKEASGDINQVMELLKSVPENFVVLSGEDALTMPIVAMGGHGVISVVANAFPAEFSTMIRSVNNGDLSLARKHHFDLLAITESLFKEGNPSGIKYCLQLLGLGEETVRLPLTTISDELKAKMQQEFNGIDLISKK</sequence>
<comment type="catalytic activity">
    <reaction evidence="11 12">
        <text>L-aspartate 4-semialdehyde + pyruvate = (2S,4S)-4-hydroxy-2,3,4,5-tetrahydrodipicolinate + H2O + H(+)</text>
        <dbReference type="Rhea" id="RHEA:34171"/>
        <dbReference type="ChEBI" id="CHEBI:15361"/>
        <dbReference type="ChEBI" id="CHEBI:15377"/>
        <dbReference type="ChEBI" id="CHEBI:15378"/>
        <dbReference type="ChEBI" id="CHEBI:67139"/>
        <dbReference type="ChEBI" id="CHEBI:537519"/>
        <dbReference type="EC" id="4.3.3.7"/>
    </reaction>
</comment>
<dbReference type="HAMAP" id="MF_00418">
    <property type="entry name" value="DapA"/>
    <property type="match status" value="1"/>
</dbReference>
<proteinExistence type="inferred from homology"/>
<evidence type="ECO:0000256" key="1">
    <source>
        <dbReference type="ARBA" id="ARBA00003294"/>
    </source>
</evidence>
<feature type="site" description="Part of a proton relay during catalysis" evidence="12">
    <location>
        <position position="45"/>
    </location>
</feature>
<dbReference type="SMART" id="SM01130">
    <property type="entry name" value="DHDPS"/>
    <property type="match status" value="1"/>
</dbReference>
<evidence type="ECO:0000256" key="7">
    <source>
        <dbReference type="ARBA" id="ARBA00022915"/>
    </source>
</evidence>
<comment type="caution">
    <text evidence="12">Was originally thought to be a dihydrodipicolinate synthase (DHDPS), catalyzing the condensation of (S)-aspartate-beta-semialdehyde [(S)-ASA] and pyruvate to dihydrodipicolinate (DHDP). However, it was shown in E.coli that the product of the enzymatic reaction is not dihydrodipicolinate but in fact (4S)-4-hydroxy-2,3,4,5-tetrahydro-(2S)-dipicolinic acid (HTPA), and that the consecutive dehydration reaction leading to DHDP is not spontaneous but catalyzed by DapB.</text>
</comment>
<evidence type="ECO:0000256" key="11">
    <source>
        <dbReference type="ARBA" id="ARBA00047836"/>
    </source>
</evidence>
<keyword evidence="8 12" id="KW-0457">Lysine biosynthesis</keyword>
<dbReference type="OrthoDB" id="9782828at2"/>
<feature type="active site" description="Schiff-base intermediate with substrate" evidence="12 14">
    <location>
        <position position="162"/>
    </location>
</feature>
<organism evidence="16 17">
    <name type="scientific">Brumimicrobium salinarum</name>
    <dbReference type="NCBI Taxonomy" id="2058658"/>
    <lineage>
        <taxon>Bacteria</taxon>
        <taxon>Pseudomonadati</taxon>
        <taxon>Bacteroidota</taxon>
        <taxon>Flavobacteriia</taxon>
        <taxon>Flavobacteriales</taxon>
        <taxon>Crocinitomicaceae</taxon>
        <taxon>Brumimicrobium</taxon>
    </lineage>
</organism>
<dbReference type="PIRSF" id="PIRSF001365">
    <property type="entry name" value="DHDPS"/>
    <property type="match status" value="1"/>
</dbReference>
<keyword evidence="7 12" id="KW-0220">Diaminopimelate biosynthesis</keyword>
<comment type="subunit">
    <text evidence="12">Homotetramer; dimer of dimers.</text>
</comment>
<keyword evidence="6 12" id="KW-0028">Amino-acid biosynthesis</keyword>
<dbReference type="InterPro" id="IPR013785">
    <property type="entry name" value="Aldolase_TIM"/>
</dbReference>
<dbReference type="GO" id="GO:0008840">
    <property type="term" value="F:4-hydroxy-tetrahydrodipicolinate synthase activity"/>
    <property type="evidence" value="ECO:0007669"/>
    <property type="project" value="UniProtKB-UniRule"/>
</dbReference>
<dbReference type="EMBL" id="PJNI01000013">
    <property type="protein sequence ID" value="PKR80093.1"/>
    <property type="molecule type" value="Genomic_DNA"/>
</dbReference>
<evidence type="ECO:0000256" key="3">
    <source>
        <dbReference type="ARBA" id="ARBA00007592"/>
    </source>
</evidence>
<keyword evidence="10 12" id="KW-0704">Schiff base</keyword>
<dbReference type="PROSITE" id="PS00666">
    <property type="entry name" value="DHDPS_2"/>
    <property type="match status" value="1"/>
</dbReference>